<evidence type="ECO:0008006" key="6">
    <source>
        <dbReference type="Google" id="ProtNLM"/>
    </source>
</evidence>
<feature type="compositionally biased region" description="Low complexity" evidence="1">
    <location>
        <begin position="630"/>
        <end position="665"/>
    </location>
</feature>
<feature type="compositionally biased region" description="Low complexity" evidence="1">
    <location>
        <begin position="612"/>
        <end position="622"/>
    </location>
</feature>
<feature type="compositionally biased region" description="Polar residues" evidence="1">
    <location>
        <begin position="666"/>
        <end position="685"/>
    </location>
</feature>
<evidence type="ECO:0000259" key="2">
    <source>
        <dbReference type="Pfam" id="PF07727"/>
    </source>
</evidence>
<dbReference type="InterPro" id="IPR013103">
    <property type="entry name" value="RVT_2"/>
</dbReference>
<feature type="compositionally biased region" description="Polar residues" evidence="1">
    <location>
        <begin position="243"/>
        <end position="253"/>
    </location>
</feature>
<dbReference type="Pfam" id="PF13976">
    <property type="entry name" value="gag_pre-integrs"/>
    <property type="match status" value="1"/>
</dbReference>
<feature type="region of interest" description="Disordered" evidence="1">
    <location>
        <begin position="1"/>
        <end position="25"/>
    </location>
</feature>
<feature type="compositionally biased region" description="Low complexity" evidence="1">
    <location>
        <begin position="268"/>
        <end position="277"/>
    </location>
</feature>
<feature type="domain" description="Reverse transcriptase Ty1/copia-type" evidence="2">
    <location>
        <begin position="781"/>
        <end position="1023"/>
    </location>
</feature>
<feature type="region of interest" description="Disordered" evidence="1">
    <location>
        <begin position="576"/>
        <end position="697"/>
    </location>
</feature>
<dbReference type="InterPro" id="IPR025724">
    <property type="entry name" value="GAG-pre-integrase_dom"/>
</dbReference>
<protein>
    <recommendedName>
        <fullName evidence="6">Reverse transcriptase Ty1/copia-type domain-containing protein</fullName>
    </recommendedName>
</protein>
<reference evidence="5" key="1">
    <citation type="submission" date="2018-02" db="EMBL/GenBank/DDBJ databases">
        <authorList>
            <person name="Cohen D.B."/>
            <person name="Kent A.D."/>
        </authorList>
    </citation>
    <scope>NUCLEOTIDE SEQUENCE</scope>
</reference>
<dbReference type="Pfam" id="PF14223">
    <property type="entry name" value="Retrotran_gag_2"/>
    <property type="match status" value="1"/>
</dbReference>
<evidence type="ECO:0000313" key="5">
    <source>
        <dbReference type="EMBL" id="SPC85538.1"/>
    </source>
</evidence>
<accession>A0A2N9FEG6</accession>
<feature type="region of interest" description="Disordered" evidence="1">
    <location>
        <begin position="241"/>
        <end position="282"/>
    </location>
</feature>
<feature type="domain" description="Retroviral polymerase SH3-like" evidence="4">
    <location>
        <begin position="541"/>
        <end position="577"/>
    </location>
</feature>
<dbReference type="PANTHER" id="PTHR11439:SF450">
    <property type="entry name" value="REVERSE TRANSCRIPTASE TY1_COPIA-TYPE DOMAIN-CONTAINING PROTEIN"/>
    <property type="match status" value="1"/>
</dbReference>
<evidence type="ECO:0000256" key="1">
    <source>
        <dbReference type="SAM" id="MobiDB-lite"/>
    </source>
</evidence>
<proteinExistence type="predicted"/>
<dbReference type="SUPFAM" id="SSF56672">
    <property type="entry name" value="DNA/RNA polymerases"/>
    <property type="match status" value="1"/>
</dbReference>
<sequence length="1310" mass="145077">MSSPSSSSSINTNTDSAAPINRPTSILTPSNHLQLKLTKDNYLSWKTVIIPYINGNKILHHVDNDSAVPPQYIASPSSPTDLVLNPAYASWFEIDQLLLSVLMSTISESLVSSLVGLTSSRAVWLVLEKMFSSQSRARIMTTRYTLATLKKGNLTITDYFQKAKACTDLLASIGEPISDSAITSYILAGLPHDYDSLIATVNTRVEAFPLDELYGHLLTHELRIDQQALSSPDITAPTANFAAKTSQPSQNRGRQFYSHNGRGRGRGRTNSSRGRGSPQFYSNNSGSSRAFCQICFKVGHTAQTCWHRFDQNFQVSSNQSPQAFAASTSSTVDPAWYPDTGANNHITADYGHLNLHAEDYTGQDQVRIGNGQGLRIHHIGSSILCSSSKNFFLNNILHDLSSGVTLLSGKSKNGLYPLHSLQRLIKPTALLGERVSVEQWHSRLGHPALRIVRQVLSSHHLPTNNNKTLPICHACQLGKRNLTPSFNLLASVIVFLVLTPITKMAQWKENIAILSKPASPFLLPPLYLKNIGMTPFLQQRYSLNHKGYKCLDPTTNRIYIARNVVFDEHVFPFATSSPSTTTPLVPPSTIRLPNLPKPNHTSYPLPPPPKISPTKSPTLSPQISPPQISPPNSTQPSQILPTTSTSLSPQISSPQISLPNSIQPSLTDSASSNFHIPASSISHNESSPPTPTSPRVSTNISLQVPCDVTQAVVHPMQTRGKDNISKPKVFFPGIIKYPLPKALLATTDQDSTEPTSYTAASKHPAWRAAMNTEFTALLHNGTWKLVPPKPTMNLVGCKWVFRIKRKADGSTERYKARLVAKGFHQQPGIDYGETFSPVIKPVTIRTVLSLAVASNWDIRQLDVTNAFLHGVISEDVYMTQPPGFVHASYPNYVCHLHKALYGLKQAPRAWFSRLSNRLLPLGFHGCKFDTSLFIYKTKADTIFFLIYVDDIIVTGPSSSSINSLISKLQQDFAVKDLGPLNFFLGVEAIKADQGLYLSQRRYIHDLLRKTNMHEAKPISSPMASSTSLSQFQGTPLSDPSSYRSTVGSLQYLSLTCPDIAFAVNKVCQFMTKPTDLHWSAVKRILRYLKHTSHHSLFLHRDSNFTIQAFSDADWAGSPDDRRSTSGYCLFLGRNLISWSSRKQRTVSRSSTESEYRAIAHASAELVWLRSLLSELGVPSPSTPILWCDNIGATYLTANPLFHARTKHIEIDFHFVRDLVSSKTVSVQFISSKDQVADTFTKPLPTAQFISLRANLNVRDLPLRLRGRIETTTTQTVTAPPYQKQQKQLMIITKDNQPMIISKDKHPSKES</sequence>
<dbReference type="EMBL" id="OIVN01000784">
    <property type="protein sequence ID" value="SPC85538.1"/>
    <property type="molecule type" value="Genomic_DNA"/>
</dbReference>
<feature type="compositionally biased region" description="Low complexity" evidence="1">
    <location>
        <begin position="576"/>
        <end position="589"/>
    </location>
</feature>
<dbReference type="PANTHER" id="PTHR11439">
    <property type="entry name" value="GAG-POL-RELATED RETROTRANSPOSON"/>
    <property type="match status" value="1"/>
</dbReference>
<gene>
    <name evidence="5" type="ORF">FSB_LOCUS13420</name>
</gene>
<dbReference type="Pfam" id="PF25597">
    <property type="entry name" value="SH3_retrovirus"/>
    <property type="match status" value="1"/>
</dbReference>
<dbReference type="Pfam" id="PF07727">
    <property type="entry name" value="RVT_2"/>
    <property type="match status" value="1"/>
</dbReference>
<dbReference type="InterPro" id="IPR043502">
    <property type="entry name" value="DNA/RNA_pol_sf"/>
</dbReference>
<evidence type="ECO:0000259" key="4">
    <source>
        <dbReference type="Pfam" id="PF25597"/>
    </source>
</evidence>
<dbReference type="InterPro" id="IPR057670">
    <property type="entry name" value="SH3_retrovirus"/>
</dbReference>
<name>A0A2N9FEG6_FAGSY</name>
<feature type="domain" description="GAG-pre-integrase" evidence="3">
    <location>
        <begin position="415"/>
        <end position="479"/>
    </location>
</feature>
<evidence type="ECO:0000259" key="3">
    <source>
        <dbReference type="Pfam" id="PF13976"/>
    </source>
</evidence>
<feature type="compositionally biased region" description="Polar residues" evidence="1">
    <location>
        <begin position="10"/>
        <end position="25"/>
    </location>
</feature>
<dbReference type="CDD" id="cd09272">
    <property type="entry name" value="RNase_HI_RT_Ty1"/>
    <property type="match status" value="1"/>
</dbReference>
<organism evidence="5">
    <name type="scientific">Fagus sylvatica</name>
    <name type="common">Beechnut</name>
    <dbReference type="NCBI Taxonomy" id="28930"/>
    <lineage>
        <taxon>Eukaryota</taxon>
        <taxon>Viridiplantae</taxon>
        <taxon>Streptophyta</taxon>
        <taxon>Embryophyta</taxon>
        <taxon>Tracheophyta</taxon>
        <taxon>Spermatophyta</taxon>
        <taxon>Magnoliopsida</taxon>
        <taxon>eudicotyledons</taxon>
        <taxon>Gunneridae</taxon>
        <taxon>Pentapetalae</taxon>
        <taxon>rosids</taxon>
        <taxon>fabids</taxon>
        <taxon>Fagales</taxon>
        <taxon>Fagaceae</taxon>
        <taxon>Fagus</taxon>
    </lineage>
</organism>